<dbReference type="EMBL" id="UINC01183033">
    <property type="protein sequence ID" value="SVD93568.1"/>
    <property type="molecule type" value="Genomic_DNA"/>
</dbReference>
<accession>A0A382ZFU9</accession>
<comment type="cofactor">
    <cofactor evidence="1">
        <name>pyridoxal 5'-phosphate</name>
        <dbReference type="ChEBI" id="CHEBI:597326"/>
    </cofactor>
</comment>
<dbReference type="Gene3D" id="3.90.1150.10">
    <property type="entry name" value="Aspartate Aminotransferase, domain 1"/>
    <property type="match status" value="1"/>
</dbReference>
<name>A0A382ZFU9_9ZZZZ</name>
<protein>
    <recommendedName>
        <fullName evidence="3">Aminotransferase class V domain-containing protein</fullName>
    </recommendedName>
</protein>
<proteinExistence type="inferred from homology"/>
<sequence length="124" mass="13529">MKKVYCDISATTPINNGVAELMLDIQKNVFGNPSSIHKYGQESHAIIEKARIQVATTLGCHQEEIIFTGCGSESNNIAIKGIIKSKSHIISSSYEHPSVMNVLESLEQQGNTITFIKPDKAGQI</sequence>
<feature type="domain" description="Aminotransferase class V" evidence="3">
    <location>
        <begin position="4"/>
        <end position="124"/>
    </location>
</feature>
<dbReference type="InterPro" id="IPR015422">
    <property type="entry name" value="PyrdxlP-dep_Trfase_small"/>
</dbReference>
<dbReference type="AlphaFoldDB" id="A0A382ZFU9"/>
<evidence type="ECO:0000313" key="4">
    <source>
        <dbReference type="EMBL" id="SVD93568.1"/>
    </source>
</evidence>
<dbReference type="InterPro" id="IPR000192">
    <property type="entry name" value="Aminotrans_V_dom"/>
</dbReference>
<dbReference type="Gene3D" id="3.40.640.10">
    <property type="entry name" value="Type I PLP-dependent aspartate aminotransferase-like (Major domain)"/>
    <property type="match status" value="1"/>
</dbReference>
<dbReference type="PANTHER" id="PTHR11601">
    <property type="entry name" value="CYSTEINE DESULFURYLASE FAMILY MEMBER"/>
    <property type="match status" value="1"/>
</dbReference>
<comment type="similarity">
    <text evidence="2">Belongs to the class-V pyridoxal-phosphate-dependent aminotransferase family. NifS/IscS subfamily.</text>
</comment>
<evidence type="ECO:0000256" key="2">
    <source>
        <dbReference type="ARBA" id="ARBA00006490"/>
    </source>
</evidence>
<dbReference type="InterPro" id="IPR015421">
    <property type="entry name" value="PyrdxlP-dep_Trfase_major"/>
</dbReference>
<gene>
    <name evidence="4" type="ORF">METZ01_LOCUS446422</name>
</gene>
<reference evidence="4" key="1">
    <citation type="submission" date="2018-05" db="EMBL/GenBank/DDBJ databases">
        <authorList>
            <person name="Lanie J.A."/>
            <person name="Ng W.-L."/>
            <person name="Kazmierczak K.M."/>
            <person name="Andrzejewski T.M."/>
            <person name="Davidsen T.M."/>
            <person name="Wayne K.J."/>
            <person name="Tettelin H."/>
            <person name="Glass J.I."/>
            <person name="Rusch D."/>
            <person name="Podicherti R."/>
            <person name="Tsui H.-C.T."/>
            <person name="Winkler M.E."/>
        </authorList>
    </citation>
    <scope>NUCLEOTIDE SEQUENCE</scope>
</reference>
<dbReference type="SUPFAM" id="SSF53383">
    <property type="entry name" value="PLP-dependent transferases"/>
    <property type="match status" value="1"/>
</dbReference>
<feature type="non-terminal residue" evidence="4">
    <location>
        <position position="124"/>
    </location>
</feature>
<dbReference type="Pfam" id="PF00266">
    <property type="entry name" value="Aminotran_5"/>
    <property type="match status" value="1"/>
</dbReference>
<evidence type="ECO:0000256" key="1">
    <source>
        <dbReference type="ARBA" id="ARBA00001933"/>
    </source>
</evidence>
<dbReference type="InterPro" id="IPR015424">
    <property type="entry name" value="PyrdxlP-dep_Trfase"/>
</dbReference>
<dbReference type="PANTHER" id="PTHR11601:SF34">
    <property type="entry name" value="CYSTEINE DESULFURASE"/>
    <property type="match status" value="1"/>
</dbReference>
<evidence type="ECO:0000259" key="3">
    <source>
        <dbReference type="Pfam" id="PF00266"/>
    </source>
</evidence>
<organism evidence="4">
    <name type="scientific">marine metagenome</name>
    <dbReference type="NCBI Taxonomy" id="408172"/>
    <lineage>
        <taxon>unclassified sequences</taxon>
        <taxon>metagenomes</taxon>
        <taxon>ecological metagenomes</taxon>
    </lineage>
</organism>